<keyword evidence="3" id="KW-1185">Reference proteome</keyword>
<evidence type="ECO:0000313" key="3">
    <source>
        <dbReference type="Proteomes" id="UP001371305"/>
    </source>
</evidence>
<reference evidence="2 3" key="1">
    <citation type="submission" date="2024-04" db="EMBL/GenBank/DDBJ databases">
        <title>Luteolibacter sp. isolated from soil.</title>
        <authorList>
            <person name="An J."/>
        </authorList>
    </citation>
    <scope>NUCLEOTIDE SEQUENCE [LARGE SCALE GENOMIC DNA]</scope>
    <source>
        <strain evidence="2 3">Y139</strain>
    </source>
</reference>
<accession>A0ABU9AZP0</accession>
<proteinExistence type="predicted"/>
<name>A0ABU9AZP0_9BACT</name>
<gene>
    <name evidence="2" type="ORF">WKV53_20890</name>
</gene>
<organism evidence="2 3">
    <name type="scientific">Luteolibacter soli</name>
    <dbReference type="NCBI Taxonomy" id="3135280"/>
    <lineage>
        <taxon>Bacteria</taxon>
        <taxon>Pseudomonadati</taxon>
        <taxon>Verrucomicrobiota</taxon>
        <taxon>Verrucomicrobiia</taxon>
        <taxon>Verrucomicrobiales</taxon>
        <taxon>Verrucomicrobiaceae</taxon>
        <taxon>Luteolibacter</taxon>
    </lineage>
</organism>
<comment type="caution">
    <text evidence="2">The sequence shown here is derived from an EMBL/GenBank/DDBJ whole genome shotgun (WGS) entry which is preliminary data.</text>
</comment>
<evidence type="ECO:0008006" key="4">
    <source>
        <dbReference type="Google" id="ProtNLM"/>
    </source>
</evidence>
<sequence>MKARHRNLLAVVVLAAGGLLRLPAEQAITARFREEGLLSAPLEIGIKERIGQNSSAIALAGLRTLVATFTHLQATEAFTACDWPEVEKLMETTVQLSPRGPYYWDMGAWHMAYNASSWYRMDSGLPPLRAKAEAHRWIEKGRNFYVRGIANNPGDWQLPSLYGQLLSDARREPDDKAAVEAFRKAVATGKAPPHIHRQRFFAEARAGADPKEMLAAVSSLLAKQGNRVPTLLCLRYTLEYQLHEPEDPAALALEIFGSEEKALRNLGEYHVNNLLDRMPERGVEAAVRLLERRRGISPEDDKSFIRQKEKDGERLALDH</sequence>
<protein>
    <recommendedName>
        <fullName evidence="4">DUF4034 domain-containing protein</fullName>
    </recommendedName>
</protein>
<dbReference type="Proteomes" id="UP001371305">
    <property type="component" value="Unassembled WGS sequence"/>
</dbReference>
<evidence type="ECO:0000313" key="2">
    <source>
        <dbReference type="EMBL" id="MEK7952983.1"/>
    </source>
</evidence>
<evidence type="ECO:0000256" key="1">
    <source>
        <dbReference type="SAM" id="MobiDB-lite"/>
    </source>
</evidence>
<dbReference type="EMBL" id="JBBUKT010000009">
    <property type="protein sequence ID" value="MEK7952983.1"/>
    <property type="molecule type" value="Genomic_DNA"/>
</dbReference>
<feature type="region of interest" description="Disordered" evidence="1">
    <location>
        <begin position="300"/>
        <end position="319"/>
    </location>
</feature>
<dbReference type="RefSeq" id="WP_341406742.1">
    <property type="nucleotide sequence ID" value="NZ_JBBUKT010000009.1"/>
</dbReference>